<dbReference type="OrthoDB" id="5110616at2"/>
<dbReference type="AlphaFoldDB" id="A0A124E083"/>
<evidence type="ECO:0000313" key="1">
    <source>
        <dbReference type="EMBL" id="GAS89733.1"/>
    </source>
</evidence>
<dbReference type="STRING" id="146020.RMCB_3829"/>
<evidence type="ECO:0000313" key="2">
    <source>
        <dbReference type="Proteomes" id="UP000069620"/>
    </source>
</evidence>
<reference evidence="2" key="2">
    <citation type="submission" date="2016-02" db="EMBL/GenBank/DDBJ databases">
        <title>Draft genome sequence of five rapidly growing Mycobacterium species.</title>
        <authorList>
            <person name="Katahira K."/>
            <person name="Gotou Y."/>
            <person name="Iida K."/>
            <person name="Ogura Y."/>
            <person name="Hayashi T."/>
        </authorList>
    </citation>
    <scope>NUCLEOTIDE SEQUENCE [LARGE SCALE GENOMIC DNA]</scope>
    <source>
        <strain evidence="2">JCM15654</strain>
    </source>
</reference>
<reference evidence="2" key="1">
    <citation type="journal article" date="2016" name="Genome Announc.">
        <title>Draft Genome Sequences of Five Rapidly Growing Mycobacterium Species, M. thermoresistibile, M. fortuitum subsp. acetamidolyticum, M. canariasense, M. brisbanense, and M. novocastrense.</title>
        <authorList>
            <person name="Katahira K."/>
            <person name="Ogura Y."/>
            <person name="Gotoh Y."/>
            <person name="Hayashi T."/>
        </authorList>
    </citation>
    <scope>NUCLEOTIDE SEQUENCE [LARGE SCALE GENOMIC DNA]</scope>
    <source>
        <strain evidence="2">JCM15654</strain>
    </source>
</reference>
<sequence>MPTAKELHKLWDQRIKDECKARGLRFVAGCGYRADSVYLSVFSAGRWATKGEAVPRWRWTVAIKPRVLDEILWEAFMPDEDLGGPRKRLNLRVSGWFTVDGLEVGSGFVDVPDPAQPDAAVTTMFDEFDRLTTEFVAAHPDVDAYLKALQAMPAEQAGWPRNRLREIVTLIAVGDRDAAGALADAELARGEHGPMSGPRGTVFELLSVFCKPAEVQAEYWEMVKPTHRLTLVSGTSGPVTVTLAAGRERGGSFDRRLRKFNGRDDFALILTPIGDDDTYLQAAGSGPDRITVEIRKPGGQQWGVESVRYVIGRAGSDGSALDQPIELPTSTQMVGATEVFDADEAAALFTDFYRRGSIPETCTLRPAEGWTADGTNVDLR</sequence>
<proteinExistence type="predicted"/>
<dbReference type="EMBL" id="BCSX01000035">
    <property type="protein sequence ID" value="GAS89733.1"/>
    <property type="molecule type" value="Genomic_DNA"/>
</dbReference>
<comment type="caution">
    <text evidence="1">The sequence shown here is derived from an EMBL/GenBank/DDBJ whole genome shotgun (WGS) entry which is preliminary data.</text>
</comment>
<dbReference type="RefSeq" id="WP_062830062.1">
    <property type="nucleotide sequence ID" value="NZ_BCSX01000035.1"/>
</dbReference>
<protein>
    <submittedName>
        <fullName evidence="1">Gp87</fullName>
    </submittedName>
</protein>
<keyword evidence="2" id="KW-1185">Reference proteome</keyword>
<organism evidence="1 2">
    <name type="scientific">Mycolicibacterium brisbanense</name>
    <dbReference type="NCBI Taxonomy" id="146020"/>
    <lineage>
        <taxon>Bacteria</taxon>
        <taxon>Bacillati</taxon>
        <taxon>Actinomycetota</taxon>
        <taxon>Actinomycetes</taxon>
        <taxon>Mycobacteriales</taxon>
        <taxon>Mycobacteriaceae</taxon>
        <taxon>Mycolicibacterium</taxon>
    </lineage>
</organism>
<dbReference type="Proteomes" id="UP000069620">
    <property type="component" value="Unassembled WGS sequence"/>
</dbReference>
<accession>A0A124E083</accession>
<gene>
    <name evidence="1" type="ORF">RMCB_3829</name>
</gene>
<name>A0A124E083_9MYCO</name>